<comment type="caution">
    <text evidence="1">The sequence shown here is derived from an EMBL/GenBank/DDBJ whole genome shotgun (WGS) entry which is preliminary data.</text>
</comment>
<keyword evidence="2" id="KW-1185">Reference proteome</keyword>
<dbReference type="Proteomes" id="UP000827872">
    <property type="component" value="Linkage Group LG08"/>
</dbReference>
<sequence>MFPLTMTRPPKVDPRGAIGPAQASRDTGQQQQPEAGSFPAASQHSLLVSLDQKPFAAQGPKSTGRPGVNLWALSCSCLCEDGGDPHSAPDLFKKAAKSFQKHTGKKVRSDWTLWEENKVLWDENKALRVENRALREENKALQCLRMENKGIQVIYDESLQQVLKQDNKTLEGLPTLGLQSSIENKALQVLRDENKALQVFRENNVALKIFPDSIFPDKKKPIPVLQKEKLTVQLLGKEEQAGAETSKAVAAQENSSKAALSQAVKAAPEMQEESRALPVLERNKLPLSLPEENEAFMTVQKLNQTVLSLLRENQALLEEKQTLHSLQGGNKVLWEENNTLKLQLNTVKVAISKIGAQMEALQQELGAFAFLPEGENETKKLESS</sequence>
<evidence type="ECO:0000313" key="2">
    <source>
        <dbReference type="Proteomes" id="UP000827872"/>
    </source>
</evidence>
<organism evidence="1 2">
    <name type="scientific">Sphaerodactylus townsendi</name>
    <dbReference type="NCBI Taxonomy" id="933632"/>
    <lineage>
        <taxon>Eukaryota</taxon>
        <taxon>Metazoa</taxon>
        <taxon>Chordata</taxon>
        <taxon>Craniata</taxon>
        <taxon>Vertebrata</taxon>
        <taxon>Euteleostomi</taxon>
        <taxon>Lepidosauria</taxon>
        <taxon>Squamata</taxon>
        <taxon>Bifurcata</taxon>
        <taxon>Gekkota</taxon>
        <taxon>Sphaerodactylidae</taxon>
        <taxon>Sphaerodactylus</taxon>
    </lineage>
</organism>
<protein>
    <submittedName>
        <fullName evidence="1">Uncharacterized protein</fullName>
    </submittedName>
</protein>
<evidence type="ECO:0000313" key="1">
    <source>
        <dbReference type="EMBL" id="KAH8001291.1"/>
    </source>
</evidence>
<proteinExistence type="predicted"/>
<name>A0ACB8F7S6_9SAUR</name>
<reference evidence="1" key="1">
    <citation type="submission" date="2021-08" db="EMBL/GenBank/DDBJ databases">
        <title>The first chromosome-level gecko genome reveals the dynamic sex chromosomes of Neotropical dwarf geckos (Sphaerodactylidae: Sphaerodactylus).</title>
        <authorList>
            <person name="Pinto B.J."/>
            <person name="Keating S.E."/>
            <person name="Gamble T."/>
        </authorList>
    </citation>
    <scope>NUCLEOTIDE SEQUENCE</scope>
    <source>
        <strain evidence="1">TG3544</strain>
    </source>
</reference>
<accession>A0ACB8F7S6</accession>
<dbReference type="EMBL" id="CM037621">
    <property type="protein sequence ID" value="KAH8001291.1"/>
    <property type="molecule type" value="Genomic_DNA"/>
</dbReference>
<gene>
    <name evidence="1" type="ORF">K3G42_003854</name>
</gene>